<evidence type="ECO:0000256" key="1">
    <source>
        <dbReference type="ARBA" id="ARBA00022553"/>
    </source>
</evidence>
<dbReference type="eggNOG" id="COG0664">
    <property type="taxonomic scope" value="Bacteria"/>
</dbReference>
<dbReference type="PROSITE" id="PS50042">
    <property type="entry name" value="CNMP_BINDING_3"/>
    <property type="match status" value="1"/>
</dbReference>
<protein>
    <submittedName>
        <fullName evidence="10">Transcriptional regulator</fullName>
    </submittedName>
</protein>
<gene>
    <name evidence="10" type="ORF">Q763_16785</name>
</gene>
<keyword evidence="11" id="KW-1185">Reference proteome</keyword>
<dbReference type="PRINTS" id="PR00034">
    <property type="entry name" value="HTHCRP"/>
</dbReference>
<feature type="modified residue" description="4-aspartylphosphate" evidence="6">
    <location>
        <position position="52"/>
    </location>
</feature>
<dbReference type="GO" id="GO:0000976">
    <property type="term" value="F:transcription cis-regulatory region binding"/>
    <property type="evidence" value="ECO:0007669"/>
    <property type="project" value="TreeGrafter"/>
</dbReference>
<dbReference type="CDD" id="cd00038">
    <property type="entry name" value="CAP_ED"/>
    <property type="match status" value="1"/>
</dbReference>
<keyword evidence="4" id="KW-0238">DNA-binding</keyword>
<dbReference type="InterPro" id="IPR012318">
    <property type="entry name" value="HTH_CRP"/>
</dbReference>
<sequence length="349" mass="39755">MIKILIIEDNDNIRENISEILDLSGYKVFAAANGKTGVELALKNEPDVILCDIMMPEMDGYGVLYILSKTPQTQNIPFIFLTAKAERTDIRKGMELGADDYLTKPFDDAELLRAIECRIKKKEAQQLYYGHTAENLDTLITHKDGLHKLKEAMLERSNRQYKAHQNIHYEGDHVIGIYYIISGKVKTVKHTEEGRELITGMYKEGDYLDINIIHSKNPYNDTAVTLEDTTLSFLPIDQLDKLLYLHPDIGTRFIKILAKDIREKEERLLQLAYMSVRKRIAEAIIKLTERYGSDSNTVKTSRDDLAALSGTSPETVSRTLSDFKEEGLIEKNAGTIHILNFNRLTSLKN</sequence>
<dbReference type="SMART" id="SM00448">
    <property type="entry name" value="REC"/>
    <property type="match status" value="1"/>
</dbReference>
<evidence type="ECO:0000313" key="11">
    <source>
        <dbReference type="Proteomes" id="UP000030129"/>
    </source>
</evidence>
<dbReference type="CDD" id="cd17574">
    <property type="entry name" value="REC_OmpR"/>
    <property type="match status" value="1"/>
</dbReference>
<feature type="domain" description="Cyclic nucleotide-binding" evidence="7">
    <location>
        <begin position="159"/>
        <end position="260"/>
    </location>
</feature>
<proteinExistence type="predicted"/>
<dbReference type="EMBL" id="JRLV01000027">
    <property type="protein sequence ID" value="KGO78782.1"/>
    <property type="molecule type" value="Genomic_DNA"/>
</dbReference>
<evidence type="ECO:0000259" key="8">
    <source>
        <dbReference type="PROSITE" id="PS50110"/>
    </source>
</evidence>
<dbReference type="PROSITE" id="PS50110">
    <property type="entry name" value="RESPONSE_REGULATORY"/>
    <property type="match status" value="1"/>
</dbReference>
<dbReference type="InterPro" id="IPR036388">
    <property type="entry name" value="WH-like_DNA-bd_sf"/>
</dbReference>
<dbReference type="InterPro" id="IPR018490">
    <property type="entry name" value="cNMP-bd_dom_sf"/>
</dbReference>
<dbReference type="PANTHER" id="PTHR48111:SF1">
    <property type="entry name" value="TWO-COMPONENT RESPONSE REGULATOR ORR33"/>
    <property type="match status" value="1"/>
</dbReference>
<dbReference type="RefSeq" id="WP_035136126.1">
    <property type="nucleotide sequence ID" value="NZ_JRLV01000027.1"/>
</dbReference>
<evidence type="ECO:0000313" key="10">
    <source>
        <dbReference type="EMBL" id="KGO78782.1"/>
    </source>
</evidence>
<dbReference type="STRING" id="1406840.Q763_16785"/>
<dbReference type="GO" id="GO:0032993">
    <property type="term" value="C:protein-DNA complex"/>
    <property type="evidence" value="ECO:0007669"/>
    <property type="project" value="TreeGrafter"/>
</dbReference>
<keyword evidence="5" id="KW-0804">Transcription</keyword>
<dbReference type="InterPro" id="IPR014710">
    <property type="entry name" value="RmlC-like_jellyroll"/>
</dbReference>
<evidence type="ECO:0000256" key="4">
    <source>
        <dbReference type="ARBA" id="ARBA00023125"/>
    </source>
</evidence>
<dbReference type="InterPro" id="IPR036390">
    <property type="entry name" value="WH_DNA-bd_sf"/>
</dbReference>
<evidence type="ECO:0000256" key="6">
    <source>
        <dbReference type="PROSITE-ProRule" id="PRU00169"/>
    </source>
</evidence>
<dbReference type="PANTHER" id="PTHR48111">
    <property type="entry name" value="REGULATOR OF RPOS"/>
    <property type="match status" value="1"/>
</dbReference>
<keyword evidence="1 6" id="KW-0597">Phosphoprotein</keyword>
<dbReference type="PROSITE" id="PS51063">
    <property type="entry name" value="HTH_CRP_2"/>
    <property type="match status" value="1"/>
</dbReference>
<organism evidence="10 11">
    <name type="scientific">Flavobacterium beibuense F44-8</name>
    <dbReference type="NCBI Taxonomy" id="1406840"/>
    <lineage>
        <taxon>Bacteria</taxon>
        <taxon>Pseudomonadati</taxon>
        <taxon>Bacteroidota</taxon>
        <taxon>Flavobacteriia</taxon>
        <taxon>Flavobacteriales</taxon>
        <taxon>Flavobacteriaceae</taxon>
        <taxon>Flavobacterium</taxon>
    </lineage>
</organism>
<feature type="domain" description="HTH crp-type" evidence="9">
    <location>
        <begin position="274"/>
        <end position="342"/>
    </location>
</feature>
<dbReference type="GO" id="GO:0000156">
    <property type="term" value="F:phosphorelay response regulator activity"/>
    <property type="evidence" value="ECO:0007669"/>
    <property type="project" value="TreeGrafter"/>
</dbReference>
<dbReference type="SUPFAM" id="SSF52172">
    <property type="entry name" value="CheY-like"/>
    <property type="match status" value="1"/>
</dbReference>
<dbReference type="Pfam" id="PF00027">
    <property type="entry name" value="cNMP_binding"/>
    <property type="match status" value="1"/>
</dbReference>
<dbReference type="GO" id="GO:0006355">
    <property type="term" value="P:regulation of DNA-templated transcription"/>
    <property type="evidence" value="ECO:0007669"/>
    <property type="project" value="InterPro"/>
</dbReference>
<evidence type="ECO:0000256" key="2">
    <source>
        <dbReference type="ARBA" id="ARBA00023012"/>
    </source>
</evidence>
<dbReference type="SMART" id="SM00100">
    <property type="entry name" value="cNMP"/>
    <property type="match status" value="1"/>
</dbReference>
<evidence type="ECO:0000256" key="3">
    <source>
        <dbReference type="ARBA" id="ARBA00023015"/>
    </source>
</evidence>
<dbReference type="Gene3D" id="3.40.50.2300">
    <property type="match status" value="1"/>
</dbReference>
<dbReference type="SUPFAM" id="SSF46785">
    <property type="entry name" value="Winged helix' DNA-binding domain"/>
    <property type="match status" value="1"/>
</dbReference>
<dbReference type="InterPro" id="IPR000595">
    <property type="entry name" value="cNMP-bd_dom"/>
</dbReference>
<dbReference type="Gene3D" id="1.10.10.10">
    <property type="entry name" value="Winged helix-like DNA-binding domain superfamily/Winged helix DNA-binding domain"/>
    <property type="match status" value="1"/>
</dbReference>
<name>A0A0A2LF89_9FLAO</name>
<evidence type="ECO:0000259" key="9">
    <source>
        <dbReference type="PROSITE" id="PS51063"/>
    </source>
</evidence>
<dbReference type="SUPFAM" id="SSF51206">
    <property type="entry name" value="cAMP-binding domain-like"/>
    <property type="match status" value="1"/>
</dbReference>
<reference evidence="10 11" key="1">
    <citation type="submission" date="2013-09" db="EMBL/GenBank/DDBJ databases">
        <authorList>
            <person name="Zeng Z."/>
            <person name="Chen C."/>
        </authorList>
    </citation>
    <scope>NUCLEOTIDE SEQUENCE [LARGE SCALE GENOMIC DNA]</scope>
    <source>
        <strain evidence="10 11">F44-8</strain>
    </source>
</reference>
<dbReference type="Pfam" id="PF13545">
    <property type="entry name" value="HTH_Crp_2"/>
    <property type="match status" value="1"/>
</dbReference>
<evidence type="ECO:0000256" key="5">
    <source>
        <dbReference type="ARBA" id="ARBA00023163"/>
    </source>
</evidence>
<dbReference type="AlphaFoldDB" id="A0A0A2LF89"/>
<dbReference type="InterPro" id="IPR039420">
    <property type="entry name" value="WalR-like"/>
</dbReference>
<dbReference type="CDD" id="cd00092">
    <property type="entry name" value="HTH_CRP"/>
    <property type="match status" value="1"/>
</dbReference>
<accession>A0A0A2LF89</accession>
<dbReference type="InterPro" id="IPR001789">
    <property type="entry name" value="Sig_transdc_resp-reg_receiver"/>
</dbReference>
<dbReference type="GO" id="GO:0005829">
    <property type="term" value="C:cytosol"/>
    <property type="evidence" value="ECO:0007669"/>
    <property type="project" value="TreeGrafter"/>
</dbReference>
<dbReference type="SMART" id="SM00419">
    <property type="entry name" value="HTH_CRP"/>
    <property type="match status" value="1"/>
</dbReference>
<dbReference type="eggNOG" id="COG0745">
    <property type="taxonomic scope" value="Bacteria"/>
</dbReference>
<evidence type="ECO:0000259" key="7">
    <source>
        <dbReference type="PROSITE" id="PS50042"/>
    </source>
</evidence>
<dbReference type="Proteomes" id="UP000030129">
    <property type="component" value="Unassembled WGS sequence"/>
</dbReference>
<keyword evidence="3" id="KW-0805">Transcription regulation</keyword>
<dbReference type="Pfam" id="PF00072">
    <property type="entry name" value="Response_reg"/>
    <property type="match status" value="1"/>
</dbReference>
<dbReference type="Gene3D" id="2.60.120.10">
    <property type="entry name" value="Jelly Rolls"/>
    <property type="match status" value="1"/>
</dbReference>
<keyword evidence="2" id="KW-0902">Two-component regulatory system</keyword>
<feature type="domain" description="Response regulatory" evidence="8">
    <location>
        <begin position="3"/>
        <end position="119"/>
    </location>
</feature>
<comment type="caution">
    <text evidence="10">The sequence shown here is derived from an EMBL/GenBank/DDBJ whole genome shotgun (WGS) entry which is preliminary data.</text>
</comment>
<dbReference type="InterPro" id="IPR011006">
    <property type="entry name" value="CheY-like_superfamily"/>
</dbReference>